<dbReference type="GO" id="GO:0005737">
    <property type="term" value="C:cytoplasm"/>
    <property type="evidence" value="ECO:0007669"/>
    <property type="project" value="TreeGrafter"/>
</dbReference>
<dbReference type="InterPro" id="IPR003746">
    <property type="entry name" value="DUF167"/>
</dbReference>
<dbReference type="EMBL" id="JAKKPZ010000005">
    <property type="protein sequence ID" value="KAI1720698.1"/>
    <property type="molecule type" value="Genomic_DNA"/>
</dbReference>
<evidence type="ECO:0000256" key="1">
    <source>
        <dbReference type="ARBA" id="ARBA00010364"/>
    </source>
</evidence>
<sequence length="132" mass="14854">MAKHKSSKSSTKKTKTDDESKDEASTAQERQKSISKDKQGNIVLQVRVKHPMKDGYIYDVDDDEITVAVRNRPVDGEANKELLATLKASLETDCVEHTRGFKCRSKTFVVADQSLTVEEVRDQLISCIPKKK</sequence>
<comment type="caution">
    <text evidence="3">The sequence shown here is derived from an EMBL/GenBank/DDBJ whole genome shotgun (WGS) entry which is preliminary data.</text>
</comment>
<dbReference type="SMART" id="SM01152">
    <property type="entry name" value="DUF167"/>
    <property type="match status" value="1"/>
</dbReference>
<dbReference type="Gene3D" id="3.30.1200.10">
    <property type="entry name" value="YggU-like"/>
    <property type="match status" value="1"/>
</dbReference>
<protein>
    <submittedName>
        <fullName evidence="3">ACR, yggU family domain-containing protein</fullName>
    </submittedName>
</protein>
<gene>
    <name evidence="3" type="ORF">DdX_04941</name>
</gene>
<comment type="similarity">
    <text evidence="1">Belongs to the UPF0235 family.</text>
</comment>
<dbReference type="PANTHER" id="PTHR13420:SF7">
    <property type="entry name" value="UPF0235 PROTEIN C15ORF40"/>
    <property type="match status" value="1"/>
</dbReference>
<evidence type="ECO:0000313" key="4">
    <source>
        <dbReference type="Proteomes" id="UP001201812"/>
    </source>
</evidence>
<evidence type="ECO:0000256" key="2">
    <source>
        <dbReference type="SAM" id="MobiDB-lite"/>
    </source>
</evidence>
<dbReference type="Proteomes" id="UP001201812">
    <property type="component" value="Unassembled WGS sequence"/>
</dbReference>
<keyword evidence="4" id="KW-1185">Reference proteome</keyword>
<organism evidence="3 4">
    <name type="scientific">Ditylenchus destructor</name>
    <dbReference type="NCBI Taxonomy" id="166010"/>
    <lineage>
        <taxon>Eukaryota</taxon>
        <taxon>Metazoa</taxon>
        <taxon>Ecdysozoa</taxon>
        <taxon>Nematoda</taxon>
        <taxon>Chromadorea</taxon>
        <taxon>Rhabditida</taxon>
        <taxon>Tylenchina</taxon>
        <taxon>Tylenchomorpha</taxon>
        <taxon>Sphaerularioidea</taxon>
        <taxon>Anguinidae</taxon>
        <taxon>Anguininae</taxon>
        <taxon>Ditylenchus</taxon>
    </lineage>
</organism>
<feature type="compositionally biased region" description="Basic residues" evidence="2">
    <location>
        <begin position="1"/>
        <end position="13"/>
    </location>
</feature>
<accession>A0AAD4NA43</accession>
<feature type="compositionally biased region" description="Basic and acidic residues" evidence="2">
    <location>
        <begin position="14"/>
        <end position="39"/>
    </location>
</feature>
<proteinExistence type="inferred from homology"/>
<dbReference type="Pfam" id="PF02594">
    <property type="entry name" value="DUF167"/>
    <property type="match status" value="1"/>
</dbReference>
<evidence type="ECO:0000313" key="3">
    <source>
        <dbReference type="EMBL" id="KAI1720698.1"/>
    </source>
</evidence>
<feature type="region of interest" description="Disordered" evidence="2">
    <location>
        <begin position="1"/>
        <end position="41"/>
    </location>
</feature>
<dbReference type="SUPFAM" id="SSF69786">
    <property type="entry name" value="YggU-like"/>
    <property type="match status" value="1"/>
</dbReference>
<dbReference type="PANTHER" id="PTHR13420">
    <property type="entry name" value="UPF0235 PROTEIN C15ORF40"/>
    <property type="match status" value="1"/>
</dbReference>
<name>A0AAD4NA43_9BILA</name>
<dbReference type="InterPro" id="IPR036591">
    <property type="entry name" value="YggU-like_sf"/>
</dbReference>
<dbReference type="AlphaFoldDB" id="A0AAD4NA43"/>
<reference evidence="3" key="1">
    <citation type="submission" date="2022-01" db="EMBL/GenBank/DDBJ databases">
        <title>Genome Sequence Resource for Two Populations of Ditylenchus destructor, the Migratory Endoparasitic Phytonematode.</title>
        <authorList>
            <person name="Zhang H."/>
            <person name="Lin R."/>
            <person name="Xie B."/>
        </authorList>
    </citation>
    <scope>NUCLEOTIDE SEQUENCE</scope>
    <source>
        <strain evidence="3">BazhouSP</strain>
    </source>
</reference>